<feature type="compositionally biased region" description="Polar residues" evidence="2">
    <location>
        <begin position="147"/>
        <end position="177"/>
    </location>
</feature>
<sequence>MATSGPVCMKCGFQMWDVRADIGTYCMICRVRLEDMLPGSVPPSDPMLIGMMTTSNPHHGMGQQSNAVFLSELALHPGSVIPDLNSSEGGTINPQVLYNTPIMSDTDFPDLGIQTADQDLSAEMSWLPQTPEYFAQEFTPSGGLQEPTLQEPTLQEPTVQEPTLQEPQSFPTQSASPTGRKGSKPPRQVKAYSCETCRQRKAKCQARPKSEGKCDYCWRKGLECKSTGVDRRTNKTNQRELQAIAEKYRQLGVVLLETLRHVGGLSSRDPLDAVVFPTLAVNPVGSRLKDVRDAKAAVETAGIELLGCLHGLCQQTYFRERGVAEITRYIDDAKKGKFDPKLLHMKDEYVQPRGREAKQKLHDAPDTAPYAVVAQLELGHAHESSNADDQGDEQMVDSTVKNRGDDLDREREKLDQQPDDVARHARWTKDIHGTWVVKSKDTSVSEDVVALRTVVNTCLAEICQEILREVS</sequence>
<reference evidence="4 5" key="1">
    <citation type="submission" date="2024-02" db="EMBL/GenBank/DDBJ databases">
        <title>De novo assembly and annotation of 12 fungi associated with fruit tree decline syndrome in Ontario, Canada.</title>
        <authorList>
            <person name="Sulman M."/>
            <person name="Ellouze W."/>
            <person name="Ilyukhin E."/>
        </authorList>
    </citation>
    <scope>NUCLEOTIDE SEQUENCE [LARGE SCALE GENOMIC DNA]</scope>
    <source>
        <strain evidence="4 5">M11/M66-122</strain>
    </source>
</reference>
<dbReference type="PROSITE" id="PS00463">
    <property type="entry name" value="ZN2_CY6_FUNGAL_1"/>
    <property type="match status" value="1"/>
</dbReference>
<evidence type="ECO:0000313" key="4">
    <source>
        <dbReference type="EMBL" id="KAK7755802.1"/>
    </source>
</evidence>
<dbReference type="SUPFAM" id="SSF57701">
    <property type="entry name" value="Zn2/Cys6 DNA-binding domain"/>
    <property type="match status" value="1"/>
</dbReference>
<dbReference type="GO" id="GO:0008270">
    <property type="term" value="F:zinc ion binding"/>
    <property type="evidence" value="ECO:0007669"/>
    <property type="project" value="InterPro"/>
</dbReference>
<proteinExistence type="predicted"/>
<dbReference type="InterPro" id="IPR036864">
    <property type="entry name" value="Zn2-C6_fun-type_DNA-bd_sf"/>
</dbReference>
<evidence type="ECO:0000313" key="5">
    <source>
        <dbReference type="Proteomes" id="UP001320420"/>
    </source>
</evidence>
<dbReference type="Gene3D" id="4.10.240.10">
    <property type="entry name" value="Zn(2)-C6 fungal-type DNA-binding domain"/>
    <property type="match status" value="1"/>
</dbReference>
<dbReference type="GO" id="GO:0000981">
    <property type="term" value="F:DNA-binding transcription factor activity, RNA polymerase II-specific"/>
    <property type="evidence" value="ECO:0007669"/>
    <property type="project" value="InterPro"/>
</dbReference>
<keyword evidence="1" id="KW-0539">Nucleus</keyword>
<evidence type="ECO:0000256" key="1">
    <source>
        <dbReference type="ARBA" id="ARBA00023242"/>
    </source>
</evidence>
<dbReference type="Proteomes" id="UP001320420">
    <property type="component" value="Unassembled WGS sequence"/>
</dbReference>
<name>A0AAN9UYR9_9PEZI</name>
<feature type="domain" description="Zn(2)-C6 fungal-type" evidence="3">
    <location>
        <begin position="193"/>
        <end position="224"/>
    </location>
</feature>
<accession>A0AAN9UYR9</accession>
<evidence type="ECO:0000256" key="2">
    <source>
        <dbReference type="SAM" id="MobiDB-lite"/>
    </source>
</evidence>
<feature type="region of interest" description="Disordered" evidence="2">
    <location>
        <begin position="401"/>
        <end position="421"/>
    </location>
</feature>
<comment type="caution">
    <text evidence="4">The sequence shown here is derived from an EMBL/GenBank/DDBJ whole genome shotgun (WGS) entry which is preliminary data.</text>
</comment>
<dbReference type="EMBL" id="JAKJXP020000010">
    <property type="protein sequence ID" value="KAK7755802.1"/>
    <property type="molecule type" value="Genomic_DNA"/>
</dbReference>
<protein>
    <recommendedName>
        <fullName evidence="3">Zn(2)-C6 fungal-type domain-containing protein</fullName>
    </recommendedName>
</protein>
<gene>
    <name evidence="4" type="ORF">SLS62_002087</name>
</gene>
<organism evidence="4 5">
    <name type="scientific">Diatrype stigma</name>
    <dbReference type="NCBI Taxonomy" id="117547"/>
    <lineage>
        <taxon>Eukaryota</taxon>
        <taxon>Fungi</taxon>
        <taxon>Dikarya</taxon>
        <taxon>Ascomycota</taxon>
        <taxon>Pezizomycotina</taxon>
        <taxon>Sordariomycetes</taxon>
        <taxon>Xylariomycetidae</taxon>
        <taxon>Xylariales</taxon>
        <taxon>Diatrypaceae</taxon>
        <taxon>Diatrype</taxon>
    </lineage>
</organism>
<feature type="region of interest" description="Disordered" evidence="2">
    <location>
        <begin position="138"/>
        <end position="188"/>
    </location>
</feature>
<dbReference type="InterPro" id="IPR001138">
    <property type="entry name" value="Zn2Cys6_DnaBD"/>
</dbReference>
<dbReference type="CDD" id="cd00067">
    <property type="entry name" value="GAL4"/>
    <property type="match status" value="1"/>
</dbReference>
<dbReference type="PROSITE" id="PS50048">
    <property type="entry name" value="ZN2_CY6_FUNGAL_2"/>
    <property type="match status" value="1"/>
</dbReference>
<dbReference type="AlphaFoldDB" id="A0AAN9UYR9"/>
<keyword evidence="5" id="KW-1185">Reference proteome</keyword>
<evidence type="ECO:0000259" key="3">
    <source>
        <dbReference type="PROSITE" id="PS50048"/>
    </source>
</evidence>